<dbReference type="EMBL" id="CAMPGE010009148">
    <property type="protein sequence ID" value="CAI2368021.1"/>
    <property type="molecule type" value="Genomic_DNA"/>
</dbReference>
<gene>
    <name evidence="1" type="ORF">ECRASSUSDP1_LOCUS9310</name>
</gene>
<evidence type="ECO:0000313" key="1">
    <source>
        <dbReference type="EMBL" id="CAI2368021.1"/>
    </source>
</evidence>
<organism evidence="1 2">
    <name type="scientific">Euplotes crassus</name>
    <dbReference type="NCBI Taxonomy" id="5936"/>
    <lineage>
        <taxon>Eukaryota</taxon>
        <taxon>Sar</taxon>
        <taxon>Alveolata</taxon>
        <taxon>Ciliophora</taxon>
        <taxon>Intramacronucleata</taxon>
        <taxon>Spirotrichea</taxon>
        <taxon>Hypotrichia</taxon>
        <taxon>Euplotida</taxon>
        <taxon>Euplotidae</taxon>
        <taxon>Moneuplotes</taxon>
    </lineage>
</organism>
<dbReference type="Proteomes" id="UP001295684">
    <property type="component" value="Unassembled WGS sequence"/>
</dbReference>
<keyword evidence="2" id="KW-1185">Reference proteome</keyword>
<protein>
    <submittedName>
        <fullName evidence="1">Uncharacterized protein</fullName>
    </submittedName>
</protein>
<accession>A0AAD1XEM6</accession>
<evidence type="ECO:0000313" key="2">
    <source>
        <dbReference type="Proteomes" id="UP001295684"/>
    </source>
</evidence>
<comment type="caution">
    <text evidence="1">The sequence shown here is derived from an EMBL/GenBank/DDBJ whole genome shotgun (WGS) entry which is preliminary data.</text>
</comment>
<proteinExistence type="predicted"/>
<dbReference type="AlphaFoldDB" id="A0AAD1XEM6"/>
<reference evidence="1" key="1">
    <citation type="submission" date="2023-07" db="EMBL/GenBank/DDBJ databases">
        <authorList>
            <consortium name="AG Swart"/>
            <person name="Singh M."/>
            <person name="Singh A."/>
            <person name="Seah K."/>
            <person name="Emmerich C."/>
        </authorList>
    </citation>
    <scope>NUCLEOTIDE SEQUENCE</scope>
    <source>
        <strain evidence="1">DP1</strain>
    </source>
</reference>
<name>A0AAD1XEM6_EUPCR</name>
<sequence length="480" mass="56796">MDKIFGFGVSTVLLPYFGTLEASAYLMSSCCRNSRRTWFENLKVFTEYLIPSYRLQDKIGKDGFFDSISDKDFEWLISLPITYFKFNIKIQKREGSTSLSCYRNFYDYLQELSNKMASAPEEMKMLYRINNHCRIFINANDDLKSYISIYDCFQEMGTDDRILDVKFTLCEYDFDESMYCPYFECSQVIMKTIEDEYYTDRYFAEYCPVSSDMPFFRKVNRFKCEVNRPTSLLYFLQNCKTLIDTLIVDYTTLVTVINYNKDSNELIGESIFSESLRKYLNNIKLINVKPQEREKLKILMDYILENLSLKGIFISLMSHTQDIVPDYCSSIPNYLFSKYYGLQEIYLAVDDTYHFPTTFKCFGRNVLFQIIHKDEFGVSTHTLFCEKVSIKETEVKELDSNVCYLTAKKFNLQGIRYIHEDELGDLENLRYKKNIIEKELDFKGQHQHLKGLHTLGSGRFNFKMFTDDAMRCCQTRHSFQ</sequence>